<dbReference type="AlphaFoldDB" id="A0A1V9FU52"/>
<proteinExistence type="predicted"/>
<dbReference type="OrthoDB" id="635635at2"/>
<organism evidence="1 2">
    <name type="scientific">Niastella vici</name>
    <dbReference type="NCBI Taxonomy" id="1703345"/>
    <lineage>
        <taxon>Bacteria</taxon>
        <taxon>Pseudomonadati</taxon>
        <taxon>Bacteroidota</taxon>
        <taxon>Chitinophagia</taxon>
        <taxon>Chitinophagales</taxon>
        <taxon>Chitinophagaceae</taxon>
        <taxon>Niastella</taxon>
    </lineage>
</organism>
<dbReference type="RefSeq" id="WP_081150352.1">
    <property type="nucleotide sequence ID" value="NZ_LVYD01000055.1"/>
</dbReference>
<sequence>MKFHLLVVYPVVVAVLSGSLHMAFNTPRHGEPVPAIKKDSLTRTSVFSIDDVERIKQFFISNAALPEQPKDSNWRPGYRHKCINTVRGALDLLLFGESSIPDSLYSRQPVLNGNFLNNDINALAKRLRDSHFIRSYDTVRFLSMRKGEWVPITKADPVSRGLQPVAMEKSLWNTLLARVGKERGFSVFLVSVCDGYHAALLTLDHRNTSELKVYWSDQTHKHPWRFYVNNKLEEVPGKYGWEVMHATGPEELLNGSARGLDAYMLYANKKFWCDCGRPNQKPDECCAGNCFPYIQIWRLQKTM</sequence>
<dbReference type="EMBL" id="LVYD01000055">
    <property type="protein sequence ID" value="OQP61873.1"/>
    <property type="molecule type" value="Genomic_DNA"/>
</dbReference>
<reference evidence="1 2" key="1">
    <citation type="submission" date="2016-03" db="EMBL/GenBank/DDBJ databases">
        <title>Niastella vici sp. nov., isolated from farmland soil.</title>
        <authorList>
            <person name="Chen L."/>
            <person name="Wang D."/>
            <person name="Yang S."/>
            <person name="Wang G."/>
        </authorList>
    </citation>
    <scope>NUCLEOTIDE SEQUENCE [LARGE SCALE GENOMIC DNA]</scope>
    <source>
        <strain evidence="1 2">DJ57</strain>
    </source>
</reference>
<protein>
    <submittedName>
        <fullName evidence="1">Uncharacterized protein</fullName>
    </submittedName>
</protein>
<evidence type="ECO:0000313" key="2">
    <source>
        <dbReference type="Proteomes" id="UP000192796"/>
    </source>
</evidence>
<keyword evidence="2" id="KW-1185">Reference proteome</keyword>
<evidence type="ECO:0000313" key="1">
    <source>
        <dbReference type="EMBL" id="OQP61873.1"/>
    </source>
</evidence>
<comment type="caution">
    <text evidence="1">The sequence shown here is derived from an EMBL/GenBank/DDBJ whole genome shotgun (WGS) entry which is preliminary data.</text>
</comment>
<accession>A0A1V9FU52</accession>
<gene>
    <name evidence="1" type="ORF">A3860_30885</name>
</gene>
<name>A0A1V9FU52_9BACT</name>
<dbReference type="Proteomes" id="UP000192796">
    <property type="component" value="Unassembled WGS sequence"/>
</dbReference>